<dbReference type="RefSeq" id="WP_070048323.1">
    <property type="nucleotide sequence ID" value="NZ_CBCSDO010000001.1"/>
</dbReference>
<evidence type="ECO:0000256" key="4">
    <source>
        <dbReference type="ARBA" id="ARBA00022448"/>
    </source>
</evidence>
<keyword evidence="5 8" id="KW-0963">Cytoplasm</keyword>
<comment type="function">
    <text evidence="7 8">Plays a role in the regulation of phosphate uptake.</text>
</comment>
<comment type="caution">
    <text evidence="10">The sequence shown here is derived from an EMBL/GenBank/DDBJ whole genome shotgun (WGS) entry which is preliminary data.</text>
</comment>
<evidence type="ECO:0000259" key="9">
    <source>
        <dbReference type="Pfam" id="PF01895"/>
    </source>
</evidence>
<evidence type="ECO:0000313" key="11">
    <source>
        <dbReference type="Proteomes" id="UP000242258"/>
    </source>
</evidence>
<accession>A0A1E7Q3N0</accession>
<keyword evidence="6 8" id="KW-0592">Phosphate transport</keyword>
<gene>
    <name evidence="10" type="ORF">BI198_03625</name>
</gene>
<dbReference type="Gene3D" id="1.20.58.220">
    <property type="entry name" value="Phosphate transport system protein phou homolog 2, domain 2"/>
    <property type="match status" value="1"/>
</dbReference>
<keyword evidence="11" id="KW-1185">Reference proteome</keyword>
<dbReference type="EMBL" id="MKEK01000001">
    <property type="protein sequence ID" value="OEY68757.1"/>
    <property type="molecule type" value="Genomic_DNA"/>
</dbReference>
<feature type="domain" description="PhoU" evidence="9">
    <location>
        <begin position="25"/>
        <end position="112"/>
    </location>
</feature>
<dbReference type="Proteomes" id="UP000242258">
    <property type="component" value="Unassembled WGS sequence"/>
</dbReference>
<dbReference type="OrthoDB" id="9814256at2"/>
<dbReference type="PANTHER" id="PTHR42930">
    <property type="entry name" value="PHOSPHATE-SPECIFIC TRANSPORT SYSTEM ACCESSORY PROTEIN PHOU"/>
    <property type="match status" value="1"/>
</dbReference>
<feature type="domain" description="PhoU" evidence="9">
    <location>
        <begin position="132"/>
        <end position="214"/>
    </location>
</feature>
<dbReference type="FunFam" id="1.20.58.220:FF:000004">
    <property type="entry name" value="Phosphate-specific transport system accessory protein PhoU"/>
    <property type="match status" value="1"/>
</dbReference>
<evidence type="ECO:0000256" key="6">
    <source>
        <dbReference type="ARBA" id="ARBA00022592"/>
    </source>
</evidence>
<dbReference type="SUPFAM" id="SSF109755">
    <property type="entry name" value="PhoU-like"/>
    <property type="match status" value="1"/>
</dbReference>
<dbReference type="Pfam" id="PF01895">
    <property type="entry name" value="PhoU"/>
    <property type="match status" value="2"/>
</dbReference>
<evidence type="ECO:0000256" key="2">
    <source>
        <dbReference type="ARBA" id="ARBA00008107"/>
    </source>
</evidence>
<evidence type="ECO:0000313" key="10">
    <source>
        <dbReference type="EMBL" id="OEY68757.1"/>
    </source>
</evidence>
<dbReference type="GO" id="GO:0045936">
    <property type="term" value="P:negative regulation of phosphate metabolic process"/>
    <property type="evidence" value="ECO:0007669"/>
    <property type="project" value="InterPro"/>
</dbReference>
<comment type="similarity">
    <text evidence="2 8">Belongs to the PhoU family.</text>
</comment>
<dbReference type="STRING" id="1628148.BI198_03625"/>
<dbReference type="AlphaFoldDB" id="A0A1E7Q3N0"/>
<evidence type="ECO:0000256" key="1">
    <source>
        <dbReference type="ARBA" id="ARBA00004496"/>
    </source>
</evidence>
<dbReference type="PANTHER" id="PTHR42930:SF3">
    <property type="entry name" value="PHOSPHATE-SPECIFIC TRANSPORT SYSTEM ACCESSORY PROTEIN PHOU"/>
    <property type="match status" value="1"/>
</dbReference>
<organism evidence="10 11">
    <name type="scientific">Rheinheimera salexigens</name>
    <dbReference type="NCBI Taxonomy" id="1628148"/>
    <lineage>
        <taxon>Bacteria</taxon>
        <taxon>Pseudomonadati</taxon>
        <taxon>Pseudomonadota</taxon>
        <taxon>Gammaproteobacteria</taxon>
        <taxon>Chromatiales</taxon>
        <taxon>Chromatiaceae</taxon>
        <taxon>Rheinheimera</taxon>
    </lineage>
</organism>
<evidence type="ECO:0000256" key="5">
    <source>
        <dbReference type="ARBA" id="ARBA00022490"/>
    </source>
</evidence>
<evidence type="ECO:0000256" key="7">
    <source>
        <dbReference type="ARBA" id="ARBA00056181"/>
    </source>
</evidence>
<protein>
    <recommendedName>
        <fullName evidence="8">Phosphate-specific transport system accessory protein PhoU</fullName>
    </recommendedName>
</protein>
<dbReference type="InterPro" id="IPR038078">
    <property type="entry name" value="PhoU-like_sf"/>
</dbReference>
<comment type="subunit">
    <text evidence="3 8">Homodimer.</text>
</comment>
<dbReference type="GO" id="GO:0030643">
    <property type="term" value="P:intracellular phosphate ion homeostasis"/>
    <property type="evidence" value="ECO:0007669"/>
    <property type="project" value="InterPro"/>
</dbReference>
<name>A0A1E7Q3N0_9GAMM</name>
<dbReference type="InterPro" id="IPR026022">
    <property type="entry name" value="PhoU_dom"/>
</dbReference>
<reference evidence="11" key="1">
    <citation type="submission" date="2016-09" db="EMBL/GenBank/DDBJ databases">
        <authorList>
            <person name="Wan X."/>
            <person name="Hou S."/>
        </authorList>
    </citation>
    <scope>NUCLEOTIDE SEQUENCE [LARGE SCALE GENOMIC DNA]</scope>
    <source>
        <strain evidence="11">KH87</strain>
    </source>
</reference>
<dbReference type="NCBIfam" id="TIGR02135">
    <property type="entry name" value="phoU_full"/>
    <property type="match status" value="1"/>
</dbReference>
<sequence length="241" mass="27182">MPNSKIGRHYSQAFDTELQQAVDRLLQMAALTQQQLTDAIAAFVEADHARAEQVVASDHRVNDFEVDIDEHCLDILARRQPAASDLRLVLTVLKSINDIERIGDLAKRVAKTLLEQADTDRPNQAQLDEIDVMGHRVLHMLQRACVSFERMDATDALTVLRKDKEIDQDYDRIVAQSISAMSNDSSQVGPSMQLFVIARALERIGDHSRNICQHVIFLCKGRNVAHFSDAELQQIVDKQRS</sequence>
<comment type="subcellular location">
    <subcellularLocation>
        <location evidence="1 8">Cytoplasm</location>
    </subcellularLocation>
</comment>
<dbReference type="GO" id="GO:0005737">
    <property type="term" value="C:cytoplasm"/>
    <property type="evidence" value="ECO:0007669"/>
    <property type="project" value="UniProtKB-SubCell"/>
</dbReference>
<evidence type="ECO:0000256" key="3">
    <source>
        <dbReference type="ARBA" id="ARBA00011738"/>
    </source>
</evidence>
<keyword evidence="4 8" id="KW-0813">Transport</keyword>
<dbReference type="InterPro" id="IPR028366">
    <property type="entry name" value="PhoU"/>
</dbReference>
<evidence type="ECO:0000256" key="8">
    <source>
        <dbReference type="PIRNR" id="PIRNR003107"/>
    </source>
</evidence>
<dbReference type="PIRSF" id="PIRSF003107">
    <property type="entry name" value="PhoU"/>
    <property type="match status" value="1"/>
</dbReference>
<dbReference type="GO" id="GO:0006817">
    <property type="term" value="P:phosphate ion transport"/>
    <property type="evidence" value="ECO:0007669"/>
    <property type="project" value="UniProtKB-KW"/>
</dbReference>
<proteinExistence type="inferred from homology"/>